<gene>
    <name evidence="1" type="ORF">PSON_ATCC_30995.1.T0290052</name>
</gene>
<dbReference type="AlphaFoldDB" id="A0A8S1MA90"/>
<protein>
    <submittedName>
        <fullName evidence="1">Uncharacterized protein</fullName>
    </submittedName>
</protein>
<comment type="caution">
    <text evidence="1">The sequence shown here is derived from an EMBL/GenBank/DDBJ whole genome shotgun (WGS) entry which is preliminary data.</text>
</comment>
<accession>A0A8S1MA90</accession>
<name>A0A8S1MA90_9CILI</name>
<sequence length="203" mass="24201">MNLCLLKNLNDQIILQVASQIYRNDLKCVSYFPNRNQPQFLDILEIQLIQLHNLSILRLACLFQQCYSKSQLNIVLNKRQENKIILFLNYSSEIDDIFQGRIMFFNAIRNHCLNIIQLKFIIRQSVSSQERRFWINDNNIRLQLFIKITKIRILKINQYDYAINIHALNSNYRAKCIKNAKYLSLLQNLSQRLSISSYQQEIL</sequence>
<reference evidence="1" key="1">
    <citation type="submission" date="2021-01" db="EMBL/GenBank/DDBJ databases">
        <authorList>
            <consortium name="Genoscope - CEA"/>
            <person name="William W."/>
        </authorList>
    </citation>
    <scope>NUCLEOTIDE SEQUENCE</scope>
</reference>
<evidence type="ECO:0000313" key="1">
    <source>
        <dbReference type="EMBL" id="CAD8072214.1"/>
    </source>
</evidence>
<organism evidence="1 2">
    <name type="scientific">Paramecium sonneborni</name>
    <dbReference type="NCBI Taxonomy" id="65129"/>
    <lineage>
        <taxon>Eukaryota</taxon>
        <taxon>Sar</taxon>
        <taxon>Alveolata</taxon>
        <taxon>Ciliophora</taxon>
        <taxon>Intramacronucleata</taxon>
        <taxon>Oligohymenophorea</taxon>
        <taxon>Peniculida</taxon>
        <taxon>Parameciidae</taxon>
        <taxon>Paramecium</taxon>
    </lineage>
</organism>
<dbReference type="Proteomes" id="UP000692954">
    <property type="component" value="Unassembled WGS sequence"/>
</dbReference>
<proteinExistence type="predicted"/>
<keyword evidence="2" id="KW-1185">Reference proteome</keyword>
<evidence type="ECO:0000313" key="2">
    <source>
        <dbReference type="Proteomes" id="UP000692954"/>
    </source>
</evidence>
<dbReference type="EMBL" id="CAJJDN010000029">
    <property type="protein sequence ID" value="CAD8072214.1"/>
    <property type="molecule type" value="Genomic_DNA"/>
</dbReference>